<feature type="active site" description="Charge relay system" evidence="5">
    <location>
        <position position="189"/>
    </location>
</feature>
<dbReference type="InterPro" id="IPR000209">
    <property type="entry name" value="Peptidase_S8/S53_dom"/>
</dbReference>
<dbReference type="SUPFAM" id="SSF52743">
    <property type="entry name" value="Subtilisin-like"/>
    <property type="match status" value="1"/>
</dbReference>
<dbReference type="PANTHER" id="PTHR43806:SF11">
    <property type="entry name" value="CEREVISIN-RELATED"/>
    <property type="match status" value="1"/>
</dbReference>
<dbReference type="InterPro" id="IPR036852">
    <property type="entry name" value="Peptidase_S8/S53_dom_sf"/>
</dbReference>
<feature type="chain" id="PRO_5046265801" evidence="6">
    <location>
        <begin position="20"/>
        <end position="408"/>
    </location>
</feature>
<keyword evidence="2 5" id="KW-0645">Protease</keyword>
<accession>A0ABS0HLI6</accession>
<dbReference type="Gene3D" id="3.40.50.200">
    <property type="entry name" value="Peptidase S8/S53 domain"/>
    <property type="match status" value="1"/>
</dbReference>
<comment type="similarity">
    <text evidence="1 5">Belongs to the peptidase S8 family.</text>
</comment>
<dbReference type="RefSeq" id="WP_196277371.1">
    <property type="nucleotide sequence ID" value="NZ_JADQDC010000021.1"/>
</dbReference>
<protein>
    <submittedName>
        <fullName evidence="8">S8 family serine peptidase</fullName>
    </submittedName>
</protein>
<gene>
    <name evidence="8" type="ORF">I2488_19045</name>
</gene>
<evidence type="ECO:0000313" key="8">
    <source>
        <dbReference type="EMBL" id="MBF9153104.1"/>
    </source>
</evidence>
<feature type="active site" description="Charge relay system" evidence="5">
    <location>
        <position position="211"/>
    </location>
</feature>
<keyword evidence="6" id="KW-0732">Signal</keyword>
<evidence type="ECO:0000256" key="3">
    <source>
        <dbReference type="ARBA" id="ARBA00022801"/>
    </source>
</evidence>
<name>A0ABS0HLI6_9SPHN</name>
<dbReference type="PANTHER" id="PTHR43806">
    <property type="entry name" value="PEPTIDASE S8"/>
    <property type="match status" value="1"/>
</dbReference>
<dbReference type="EMBL" id="JADQDC010000021">
    <property type="protein sequence ID" value="MBF9153104.1"/>
    <property type="molecule type" value="Genomic_DNA"/>
</dbReference>
<organism evidence="8 9">
    <name type="scientific">Novosphingobium jiangmenense</name>
    <dbReference type="NCBI Taxonomy" id="2791981"/>
    <lineage>
        <taxon>Bacteria</taxon>
        <taxon>Pseudomonadati</taxon>
        <taxon>Pseudomonadota</taxon>
        <taxon>Alphaproteobacteria</taxon>
        <taxon>Sphingomonadales</taxon>
        <taxon>Sphingomonadaceae</taxon>
        <taxon>Novosphingobium</taxon>
    </lineage>
</organism>
<feature type="signal peptide" evidence="6">
    <location>
        <begin position="1"/>
        <end position="19"/>
    </location>
</feature>
<dbReference type="PROSITE" id="PS51892">
    <property type="entry name" value="SUBTILASE"/>
    <property type="match status" value="1"/>
</dbReference>
<evidence type="ECO:0000256" key="6">
    <source>
        <dbReference type="SAM" id="SignalP"/>
    </source>
</evidence>
<comment type="caution">
    <text evidence="8">The sequence shown here is derived from an EMBL/GenBank/DDBJ whole genome shotgun (WGS) entry which is preliminary data.</text>
</comment>
<evidence type="ECO:0000256" key="5">
    <source>
        <dbReference type="PROSITE-ProRule" id="PRU01240"/>
    </source>
</evidence>
<proteinExistence type="inferred from homology"/>
<keyword evidence="9" id="KW-1185">Reference proteome</keyword>
<evidence type="ECO:0000256" key="2">
    <source>
        <dbReference type="ARBA" id="ARBA00022670"/>
    </source>
</evidence>
<keyword evidence="4 5" id="KW-0720">Serine protease</keyword>
<evidence type="ECO:0000256" key="1">
    <source>
        <dbReference type="ARBA" id="ARBA00011073"/>
    </source>
</evidence>
<sequence length="408" mass="41646">MKRLALSALLLCTVASPLAAQLALPPLREGIGRTLEGVGATLPPPGETLDGLSATVRTLAQARLERIERIARANRTAIDRDASGDLARRGELLMLDPSAAAIATAAQAGFEILSKERLDNCDMTVVRFGVPEGMSLAKAQALLQAQLPDATISADTLNFASGQASAARSVKVPAGSAMPAIDMAVGVIDGGAAGADEARGFAKGAPRAGDHGTAVVSLLRYAGVRRVVVADVYGSDPAGGNALAVARALDWLLTREIRVASISLVGPANPVLAKAIMAAQRKGMVIVAAVGNDGPAAPPVFPASYSGVIAVTAVDGRNRPLIEAGRALHLDYAAPGADLYASNAAGRRVKVRGTSFATPLVASRAALALARGGEVKARLDGEAIDLGPRGADRTFGRGLLCTLCRPGR</sequence>
<feature type="active site" description="Charge relay system" evidence="5">
    <location>
        <position position="355"/>
    </location>
</feature>
<dbReference type="InterPro" id="IPR050131">
    <property type="entry name" value="Peptidase_S8_subtilisin-like"/>
</dbReference>
<dbReference type="Pfam" id="PF00082">
    <property type="entry name" value="Peptidase_S8"/>
    <property type="match status" value="1"/>
</dbReference>
<dbReference type="Proteomes" id="UP000600799">
    <property type="component" value="Unassembled WGS sequence"/>
</dbReference>
<evidence type="ECO:0000313" key="9">
    <source>
        <dbReference type="Proteomes" id="UP000600799"/>
    </source>
</evidence>
<evidence type="ECO:0000259" key="7">
    <source>
        <dbReference type="Pfam" id="PF00082"/>
    </source>
</evidence>
<feature type="domain" description="Peptidase S8/S53" evidence="7">
    <location>
        <begin position="207"/>
        <end position="383"/>
    </location>
</feature>
<evidence type="ECO:0000256" key="4">
    <source>
        <dbReference type="ARBA" id="ARBA00022825"/>
    </source>
</evidence>
<dbReference type="CDD" id="cd05561">
    <property type="entry name" value="Peptidases_S8_4"/>
    <property type="match status" value="1"/>
</dbReference>
<keyword evidence="3 5" id="KW-0378">Hydrolase</keyword>
<reference evidence="8 9" key="1">
    <citation type="submission" date="2020-11" db="EMBL/GenBank/DDBJ databases">
        <title>The genome sequence of Novosphingobium sp. 1Y9A.</title>
        <authorList>
            <person name="Liu Y."/>
        </authorList>
    </citation>
    <scope>NUCLEOTIDE SEQUENCE [LARGE SCALE GENOMIC DNA]</scope>
    <source>
        <strain evidence="8 9">1Y9A</strain>
    </source>
</reference>